<keyword evidence="1" id="KW-0472">Membrane</keyword>
<dbReference type="Proteomes" id="UP000054653">
    <property type="component" value="Unassembled WGS sequence"/>
</dbReference>
<evidence type="ECO:0000256" key="1">
    <source>
        <dbReference type="SAM" id="Phobius"/>
    </source>
</evidence>
<keyword evidence="3" id="KW-1185">Reference proteome</keyword>
<proteinExistence type="predicted"/>
<evidence type="ECO:0000313" key="3">
    <source>
        <dbReference type="Proteomes" id="UP000054653"/>
    </source>
</evidence>
<dbReference type="AlphaFoldDB" id="A0A0V1CW25"/>
<sequence>MQSKKIGVVDFGTNFHRLILLVVDLAILLDLRAVVLLRDVIGMFFFGPTVHLLVVDHAILLDRQIFVVLVFLLLGRQI</sequence>
<protein>
    <submittedName>
        <fullName evidence="2">Uncharacterized protein</fullName>
    </submittedName>
</protein>
<feature type="transmembrane region" description="Helical" evidence="1">
    <location>
        <begin position="52"/>
        <end position="74"/>
    </location>
</feature>
<evidence type="ECO:0000313" key="2">
    <source>
        <dbReference type="EMBL" id="KRY53244.1"/>
    </source>
</evidence>
<name>A0A0V1CW25_TRIBR</name>
<comment type="caution">
    <text evidence="2">The sequence shown here is derived from an EMBL/GenBank/DDBJ whole genome shotgun (WGS) entry which is preliminary data.</text>
</comment>
<organism evidence="2 3">
    <name type="scientific">Trichinella britovi</name>
    <name type="common">Parasitic roundworm</name>
    <dbReference type="NCBI Taxonomy" id="45882"/>
    <lineage>
        <taxon>Eukaryota</taxon>
        <taxon>Metazoa</taxon>
        <taxon>Ecdysozoa</taxon>
        <taxon>Nematoda</taxon>
        <taxon>Enoplea</taxon>
        <taxon>Dorylaimia</taxon>
        <taxon>Trichinellida</taxon>
        <taxon>Trichinellidae</taxon>
        <taxon>Trichinella</taxon>
    </lineage>
</organism>
<dbReference type="EMBL" id="JYDI01000090">
    <property type="protein sequence ID" value="KRY53244.1"/>
    <property type="molecule type" value="Genomic_DNA"/>
</dbReference>
<reference evidence="2 3" key="1">
    <citation type="submission" date="2015-01" db="EMBL/GenBank/DDBJ databases">
        <title>Evolution of Trichinella species and genotypes.</title>
        <authorList>
            <person name="Korhonen P.K."/>
            <person name="Edoardo P."/>
            <person name="Giuseppe L.R."/>
            <person name="Gasser R.B."/>
        </authorList>
    </citation>
    <scope>NUCLEOTIDE SEQUENCE [LARGE SCALE GENOMIC DNA]</scope>
    <source>
        <strain evidence="2">ISS120</strain>
    </source>
</reference>
<feature type="transmembrane region" description="Helical" evidence="1">
    <location>
        <begin position="21"/>
        <end position="46"/>
    </location>
</feature>
<accession>A0A0V1CW25</accession>
<keyword evidence="1" id="KW-1133">Transmembrane helix</keyword>
<keyword evidence="1" id="KW-0812">Transmembrane</keyword>
<gene>
    <name evidence="2" type="ORF">T03_17255</name>
</gene>